<evidence type="ECO:0000256" key="11">
    <source>
        <dbReference type="SAM" id="Coils"/>
    </source>
</evidence>
<feature type="compositionally biased region" description="Basic and acidic residues" evidence="12">
    <location>
        <begin position="573"/>
        <end position="584"/>
    </location>
</feature>
<dbReference type="EMBL" id="CALNXK010000145">
    <property type="protein sequence ID" value="CAH3168475.1"/>
    <property type="molecule type" value="Genomic_DNA"/>
</dbReference>
<dbReference type="Proteomes" id="UP001159405">
    <property type="component" value="Unassembled WGS sequence"/>
</dbReference>
<keyword evidence="6 11" id="KW-0175">Coiled coil</keyword>
<dbReference type="Gene3D" id="1.10.418.30">
    <property type="entry name" value="Ncd80 complex, Ncd80 subunit"/>
    <property type="match status" value="1"/>
</dbReference>
<evidence type="ECO:0000256" key="2">
    <source>
        <dbReference type="ARBA" id="ARBA00022454"/>
    </source>
</evidence>
<feature type="compositionally biased region" description="Polar residues" evidence="12">
    <location>
        <begin position="27"/>
        <end position="66"/>
    </location>
</feature>
<evidence type="ECO:0000256" key="7">
    <source>
        <dbReference type="ARBA" id="ARBA00023242"/>
    </source>
</evidence>
<feature type="domain" description="Kinetochore protein NDC80 loop region" evidence="14">
    <location>
        <begin position="403"/>
        <end position="592"/>
    </location>
</feature>
<dbReference type="InterPro" id="IPR055260">
    <property type="entry name" value="Ndc80_CH"/>
</dbReference>
<evidence type="ECO:0000256" key="6">
    <source>
        <dbReference type="ARBA" id="ARBA00023054"/>
    </source>
</evidence>
<evidence type="ECO:0000256" key="3">
    <source>
        <dbReference type="ARBA" id="ARBA00022618"/>
    </source>
</evidence>
<name>A0ABN8QUY9_9CNID</name>
<dbReference type="PANTHER" id="PTHR10643:SF2">
    <property type="entry name" value="KINETOCHORE PROTEIN NDC80 HOMOLOG"/>
    <property type="match status" value="1"/>
</dbReference>
<evidence type="ECO:0000256" key="4">
    <source>
        <dbReference type="ARBA" id="ARBA00022776"/>
    </source>
</evidence>
<dbReference type="InterPro" id="IPR005550">
    <property type="entry name" value="Kinetochore_Ndc80"/>
</dbReference>
<evidence type="ECO:0000259" key="14">
    <source>
        <dbReference type="Pfam" id="PF24487"/>
    </source>
</evidence>
<feature type="coiled-coil region" evidence="11">
    <location>
        <begin position="347"/>
        <end position="451"/>
    </location>
</feature>
<feature type="compositionally biased region" description="Polar residues" evidence="12">
    <location>
        <begin position="1"/>
        <end position="16"/>
    </location>
</feature>
<comment type="function">
    <text evidence="10">Acts as a component of the essential kinetochore-associated NDC80 complex, which is required for chromosome segregation and spindle checkpoint activity.</text>
</comment>
<comment type="subunit">
    <text evidence="10">Component of the NDC80 complex.</text>
</comment>
<evidence type="ECO:0000256" key="5">
    <source>
        <dbReference type="ARBA" id="ARBA00022838"/>
    </source>
</evidence>
<dbReference type="InterPro" id="IPR057091">
    <property type="entry name" value="NDC80_loop"/>
</dbReference>
<protein>
    <recommendedName>
        <fullName evidence="10">Kinetochore protein NDC80</fullName>
    </recommendedName>
</protein>
<keyword evidence="5 10" id="KW-0995">Kinetochore</keyword>
<keyword evidence="16" id="KW-1185">Reference proteome</keyword>
<dbReference type="InterPro" id="IPR038273">
    <property type="entry name" value="Ndc80_sf"/>
</dbReference>
<evidence type="ECO:0000256" key="10">
    <source>
        <dbReference type="RuleBase" id="RU368072"/>
    </source>
</evidence>
<comment type="similarity">
    <text evidence="1 10">Belongs to the NDC80/HEC1 family.</text>
</comment>
<evidence type="ECO:0000259" key="13">
    <source>
        <dbReference type="Pfam" id="PF03801"/>
    </source>
</evidence>
<evidence type="ECO:0000256" key="1">
    <source>
        <dbReference type="ARBA" id="ARBA00007050"/>
    </source>
</evidence>
<feature type="domain" description="Kinetochore protein Ndc80 CH" evidence="13">
    <location>
        <begin position="62"/>
        <end position="190"/>
    </location>
</feature>
<evidence type="ECO:0000256" key="8">
    <source>
        <dbReference type="ARBA" id="ARBA00023306"/>
    </source>
</evidence>
<evidence type="ECO:0000313" key="15">
    <source>
        <dbReference type="EMBL" id="CAH3168475.1"/>
    </source>
</evidence>
<sequence length="671" mass="77927">MRRTTLGTLNIGNQGRQVAREKKTSLGPRSSVGNRTSFGRPSSTSGRNSLANPRSATGRRPSSQYGRENCVQMKDPRPLSDRGYQQKMIRYLMEFLTEFNYPHQISMRILSAPSMKEFCNIFQFLYKYIKADSQKATVLDKPAEEIPKFFKMMGYPFSISKSNLHSVGSPHAWPIILGALCWLIELIRLAMSVGQDIQGTVMFPEDTYETGQYQEDGPKPEDKYFFSYLEKSYAAFMMGQELDELGEYDQEFIENINKQNCPLYMGVHIKWISVERGSTVQGNTRKKRFFFLLGMEELMKEKLSLEEELNALKSDSSRLQTLSDRKATLVSDREKFVNYIGDLGKHKKQLDDVNNQQMEELQVLKVEQDAAMEENSKLQETLNNQELSAADVERMKLEKKELQKAVEQLGKSRDYFDQQIWEKEMQYAKKYEETEKHIQEYNKMARKLKLIPSTAEHANGIDFEMHFNPHTQRPDQRTHVDFKGTIKPALLRLKQQMSEKSRTIQSQIITEEEAVDQISDMVLEKKEEVTALDMRLQALDKDLDWKKEIMAKEYQKSTGNAQSLEEGVQQMRSELRGKEEEVEEQEKKLKENKLRTEESRIAREQEKEEYSNFVLKACQMIKEHKTAIHNRIQELQADAKDILEETKALEVPKSSILLAQQRLEDQPVEGL</sequence>
<keyword evidence="7 10" id="KW-0539">Nucleus</keyword>
<gene>
    <name evidence="15" type="ORF">PLOB_00009317</name>
</gene>
<comment type="caution">
    <text evidence="15">The sequence shown here is derived from an EMBL/GenBank/DDBJ whole genome shotgun (WGS) entry which is preliminary data.</text>
</comment>
<proteinExistence type="inferred from homology"/>
<feature type="region of interest" description="Disordered" evidence="12">
    <location>
        <begin position="556"/>
        <end position="584"/>
    </location>
</feature>
<evidence type="ECO:0000256" key="9">
    <source>
        <dbReference type="ARBA" id="ARBA00023328"/>
    </source>
</evidence>
<reference evidence="15 16" key="1">
    <citation type="submission" date="2022-05" db="EMBL/GenBank/DDBJ databases">
        <authorList>
            <consortium name="Genoscope - CEA"/>
            <person name="William W."/>
        </authorList>
    </citation>
    <scope>NUCLEOTIDE SEQUENCE [LARGE SCALE GENOMIC DNA]</scope>
</reference>
<evidence type="ECO:0000256" key="12">
    <source>
        <dbReference type="SAM" id="MobiDB-lite"/>
    </source>
</evidence>
<accession>A0ABN8QUY9</accession>
<keyword evidence="3 10" id="KW-0132">Cell division</keyword>
<keyword evidence="8 10" id="KW-0131">Cell cycle</keyword>
<feature type="coiled-coil region" evidence="11">
    <location>
        <begin position="295"/>
        <end position="322"/>
    </location>
</feature>
<keyword evidence="4 10" id="KW-0498">Mitosis</keyword>
<dbReference type="Pfam" id="PF03801">
    <property type="entry name" value="Ndc80_HEC"/>
    <property type="match status" value="1"/>
</dbReference>
<dbReference type="Pfam" id="PF24487">
    <property type="entry name" value="NDC80_loop"/>
    <property type="match status" value="1"/>
</dbReference>
<keyword evidence="2 10" id="KW-0158">Chromosome</keyword>
<dbReference type="PANTHER" id="PTHR10643">
    <property type="entry name" value="KINETOCHORE PROTEIN NDC80"/>
    <property type="match status" value="1"/>
</dbReference>
<comment type="subcellular location">
    <subcellularLocation>
        <location evidence="10">Chromosome</location>
        <location evidence="10">Centromere</location>
        <location evidence="10">Kinetochore</location>
    </subcellularLocation>
    <subcellularLocation>
        <location evidence="10">Nucleus</location>
    </subcellularLocation>
</comment>
<evidence type="ECO:0000313" key="16">
    <source>
        <dbReference type="Proteomes" id="UP001159405"/>
    </source>
</evidence>
<keyword evidence="9 10" id="KW-0137">Centromere</keyword>
<feature type="region of interest" description="Disordered" evidence="12">
    <location>
        <begin position="1"/>
        <end position="79"/>
    </location>
</feature>
<organism evidence="15 16">
    <name type="scientific">Porites lobata</name>
    <dbReference type="NCBI Taxonomy" id="104759"/>
    <lineage>
        <taxon>Eukaryota</taxon>
        <taxon>Metazoa</taxon>
        <taxon>Cnidaria</taxon>
        <taxon>Anthozoa</taxon>
        <taxon>Hexacorallia</taxon>
        <taxon>Scleractinia</taxon>
        <taxon>Fungiina</taxon>
        <taxon>Poritidae</taxon>
        <taxon>Porites</taxon>
    </lineage>
</organism>